<feature type="domain" description="Glycosyltransferase 2-like" evidence="1">
    <location>
        <begin position="8"/>
        <end position="118"/>
    </location>
</feature>
<dbReference type="Pfam" id="PF00535">
    <property type="entry name" value="Glycos_transf_2"/>
    <property type="match status" value="1"/>
</dbReference>
<name>A0A2W1JJ20_9CYAN</name>
<evidence type="ECO:0000313" key="3">
    <source>
        <dbReference type="Proteomes" id="UP000248857"/>
    </source>
</evidence>
<accession>A0A2W1JJ20</accession>
<dbReference type="OrthoDB" id="452659at2"/>
<dbReference type="PANTHER" id="PTHR43179">
    <property type="entry name" value="RHAMNOSYLTRANSFERASE WBBL"/>
    <property type="match status" value="1"/>
</dbReference>
<reference evidence="2 3" key="1">
    <citation type="journal article" date="2018" name="Sci. Rep.">
        <title>A novel species of the marine cyanobacterium Acaryochloris with a unique pigment content and lifestyle.</title>
        <authorList>
            <person name="Partensky F."/>
            <person name="Six C."/>
            <person name="Ratin M."/>
            <person name="Garczarek L."/>
            <person name="Vaulot D."/>
            <person name="Probert I."/>
            <person name="Calteau A."/>
            <person name="Gourvil P."/>
            <person name="Marie D."/>
            <person name="Grebert T."/>
            <person name="Bouchier C."/>
            <person name="Le Panse S."/>
            <person name="Gachenot M."/>
            <person name="Rodriguez F."/>
            <person name="Garrido J.L."/>
        </authorList>
    </citation>
    <scope>NUCLEOTIDE SEQUENCE [LARGE SCALE GENOMIC DNA]</scope>
    <source>
        <strain evidence="2 3">RCC1774</strain>
    </source>
</reference>
<keyword evidence="3" id="KW-1185">Reference proteome</keyword>
<dbReference type="AlphaFoldDB" id="A0A2W1JJ20"/>
<dbReference type="Proteomes" id="UP000248857">
    <property type="component" value="Unassembled WGS sequence"/>
</dbReference>
<dbReference type="Gene3D" id="3.90.550.10">
    <property type="entry name" value="Spore Coat Polysaccharide Biosynthesis Protein SpsA, Chain A"/>
    <property type="match status" value="1"/>
</dbReference>
<evidence type="ECO:0000259" key="1">
    <source>
        <dbReference type="Pfam" id="PF00535"/>
    </source>
</evidence>
<dbReference type="InterPro" id="IPR029044">
    <property type="entry name" value="Nucleotide-diphossugar_trans"/>
</dbReference>
<protein>
    <recommendedName>
        <fullName evidence="1">Glycosyltransferase 2-like domain-containing protein</fullName>
    </recommendedName>
</protein>
<evidence type="ECO:0000313" key="2">
    <source>
        <dbReference type="EMBL" id="PZD73483.1"/>
    </source>
</evidence>
<organism evidence="2 3">
    <name type="scientific">Acaryochloris thomasi RCC1774</name>
    <dbReference type="NCBI Taxonomy" id="1764569"/>
    <lineage>
        <taxon>Bacteria</taxon>
        <taxon>Bacillati</taxon>
        <taxon>Cyanobacteriota</taxon>
        <taxon>Cyanophyceae</taxon>
        <taxon>Acaryochloridales</taxon>
        <taxon>Acaryochloridaceae</taxon>
        <taxon>Acaryochloris</taxon>
        <taxon>Acaryochloris thomasi</taxon>
    </lineage>
</organism>
<dbReference type="RefSeq" id="WP_110985954.1">
    <property type="nucleotide sequence ID" value="NZ_CAWNWM010000005.1"/>
</dbReference>
<dbReference type="PANTHER" id="PTHR43179:SF7">
    <property type="entry name" value="RHAMNOSYLTRANSFERASE WBBL"/>
    <property type="match status" value="1"/>
</dbReference>
<sequence>MTNPKITIIVAPRERFQFARESLESLYENTTLPFELIYIDNNSPEGLRSHLKAQVPRHDFQLIRSEHYLSPNQARNLGLQHVKTPYVVFVDNDVVFAPDWLSNLVDCAEETGATVVGSLVCQYRPVHETIHCAGGTYMAPEMYTAFARGELNPSGTLGMMGGWQLQEKTPFQNQPLAEVCDRIPRQPTGFVEFHTMLVRTAIFDRIGPLDEGFCCTKEYLDFCMMVTRAGGQIYLEPTSVVTFLTHPPAPALEPSDVPYFMLRWSDQWELSNLLHFQKKWNLKESSYFQKRYQKLGQRRRKALVKPIAKRFAFLGKPAKKWIENQLFQLEKQLNQILTNLHSNAVAMAEPHALGRALGIDADFSTLPSSSRKTRRNVSSIGSSWR</sequence>
<proteinExistence type="predicted"/>
<dbReference type="InterPro" id="IPR001173">
    <property type="entry name" value="Glyco_trans_2-like"/>
</dbReference>
<gene>
    <name evidence="2" type="ORF">C1752_01987</name>
</gene>
<dbReference type="EMBL" id="PQWO01000005">
    <property type="protein sequence ID" value="PZD73483.1"/>
    <property type="molecule type" value="Genomic_DNA"/>
</dbReference>
<comment type="caution">
    <text evidence="2">The sequence shown here is derived from an EMBL/GenBank/DDBJ whole genome shotgun (WGS) entry which is preliminary data.</text>
</comment>
<dbReference type="SUPFAM" id="SSF53448">
    <property type="entry name" value="Nucleotide-diphospho-sugar transferases"/>
    <property type="match status" value="1"/>
</dbReference>